<evidence type="ECO:0000256" key="2">
    <source>
        <dbReference type="ARBA" id="ARBA00022695"/>
    </source>
</evidence>
<dbReference type="SUPFAM" id="SSF53098">
    <property type="entry name" value="Ribonuclease H-like"/>
    <property type="match status" value="2"/>
</dbReference>
<keyword evidence="5" id="KW-0378">Hydrolase</keyword>
<evidence type="ECO:0000259" key="8">
    <source>
        <dbReference type="PROSITE" id="PS50994"/>
    </source>
</evidence>
<dbReference type="Pfam" id="PF00665">
    <property type="entry name" value="rve"/>
    <property type="match status" value="1"/>
</dbReference>
<dbReference type="GO" id="GO:0004523">
    <property type="term" value="F:RNA-DNA hybrid ribonuclease activity"/>
    <property type="evidence" value="ECO:0007669"/>
    <property type="project" value="InterPro"/>
</dbReference>
<dbReference type="InterPro" id="IPR012337">
    <property type="entry name" value="RNaseH-like_sf"/>
</dbReference>
<keyword evidence="1" id="KW-0808">Transferase</keyword>
<reference evidence="10" key="1">
    <citation type="submission" date="2025-08" db="UniProtKB">
        <authorList>
            <consortium name="RefSeq"/>
        </authorList>
    </citation>
    <scope>IDENTIFICATION</scope>
    <source>
        <tissue evidence="10">Liver</tissue>
    </source>
</reference>
<dbReference type="Gene3D" id="1.10.340.70">
    <property type="match status" value="1"/>
</dbReference>
<dbReference type="PANTHER" id="PTHR41694:SF5">
    <property type="entry name" value="RIBONUCLEASE H"/>
    <property type="match status" value="1"/>
</dbReference>
<keyword evidence="9" id="KW-1185">Reference proteome</keyword>
<dbReference type="KEGG" id="pbi:107326241"/>
<name>A0A9F3W0V8_PYTBI</name>
<keyword evidence="2" id="KW-0548">Nucleotidyltransferase</keyword>
<dbReference type="Proteomes" id="UP000695026">
    <property type="component" value="Unplaced"/>
</dbReference>
<keyword evidence="4" id="KW-0255">Endonuclease</keyword>
<dbReference type="InterPro" id="IPR002156">
    <property type="entry name" value="RNaseH_domain"/>
</dbReference>
<dbReference type="InterPro" id="IPR036397">
    <property type="entry name" value="RNaseH_sf"/>
</dbReference>
<evidence type="ECO:0000313" key="10">
    <source>
        <dbReference type="RefSeq" id="XP_015744373.1"/>
    </source>
</evidence>
<dbReference type="GO" id="GO:0015074">
    <property type="term" value="P:DNA integration"/>
    <property type="evidence" value="ECO:0007669"/>
    <property type="project" value="InterPro"/>
</dbReference>
<dbReference type="GeneID" id="107326241"/>
<feature type="domain" description="Integrase catalytic" evidence="8">
    <location>
        <begin position="389"/>
        <end position="490"/>
    </location>
</feature>
<dbReference type="OrthoDB" id="9906983at2759"/>
<evidence type="ECO:0000256" key="4">
    <source>
        <dbReference type="ARBA" id="ARBA00022759"/>
    </source>
</evidence>
<dbReference type="InterPro" id="IPR015416">
    <property type="entry name" value="Znf_H2C2_histone_UAS-bd"/>
</dbReference>
<gene>
    <name evidence="10" type="primary">LOC107326241</name>
</gene>
<dbReference type="InterPro" id="IPR001584">
    <property type="entry name" value="Integrase_cat-core"/>
</dbReference>
<accession>A0A9F3W0V8</accession>
<proteinExistence type="predicted"/>
<sequence>MDPVIRGWPVGVQAVAATAILVQESRKRTCVGALVVSTPHQVRAILHQKAGRWLTDSRVLKYEAILMEKPDLTLTTDPNLNPAQFVANERGEQEDLEHYCMDVIDLQTKIRPDLLEAPLEEGEHLFIDGSSRVIKGKRQNGYAVIDGREKVVLEVGSLPKHWSAQTCELYALKQALCLLDGKIGTVYTDSKYAFGVEQTFGKIWLERGLMTSKGKGLVHEDLIKEVMQALMLPTEIAVVHVDGHQKGGSFGAVGNNLADMEAKEAGAEEEDEEIKYLTPTLPGVKGHIPVFEEREKEELKRIGANEDESGKWILPDGRQILNKTLAREIPNTLHDSTHWGIQALVDLFVKKYGCMGIYTVAKQVTEKCMICKKINRQASRQKAQGGRPPALRPFQCIQVDYSELPPSGRMRYLLVIVDHLTGWGEAFPTRAATARMVIKIILEQIIPRYGMISKVDSDSRSHFTAEVLQGVMQALNIQWDRHTPWHPSSN</sequence>
<dbReference type="GO" id="GO:0003964">
    <property type="term" value="F:RNA-directed DNA polymerase activity"/>
    <property type="evidence" value="ECO:0007669"/>
    <property type="project" value="UniProtKB-KW"/>
</dbReference>
<evidence type="ECO:0000256" key="5">
    <source>
        <dbReference type="ARBA" id="ARBA00022801"/>
    </source>
</evidence>
<protein>
    <submittedName>
        <fullName evidence="10">Uncharacterized protein LOC107326241</fullName>
    </submittedName>
</protein>
<evidence type="ECO:0000256" key="1">
    <source>
        <dbReference type="ARBA" id="ARBA00022679"/>
    </source>
</evidence>
<dbReference type="Pfam" id="PF09337">
    <property type="entry name" value="zf-H2C2"/>
    <property type="match status" value="1"/>
</dbReference>
<feature type="domain" description="RNase H type-1" evidence="7">
    <location>
        <begin position="119"/>
        <end position="267"/>
    </location>
</feature>
<evidence type="ECO:0000256" key="3">
    <source>
        <dbReference type="ARBA" id="ARBA00022722"/>
    </source>
</evidence>
<dbReference type="PROSITE" id="PS50994">
    <property type="entry name" value="INTEGRASE"/>
    <property type="match status" value="1"/>
</dbReference>
<keyword evidence="3" id="KW-0540">Nuclease</keyword>
<dbReference type="OMA" id="KRINIWI"/>
<keyword evidence="6" id="KW-0695">RNA-directed DNA polymerase</keyword>
<dbReference type="Gene3D" id="3.30.420.10">
    <property type="entry name" value="Ribonuclease H-like superfamily/Ribonuclease H"/>
    <property type="match status" value="2"/>
</dbReference>
<dbReference type="GO" id="GO:0003676">
    <property type="term" value="F:nucleic acid binding"/>
    <property type="evidence" value="ECO:0007669"/>
    <property type="project" value="InterPro"/>
</dbReference>
<dbReference type="PROSITE" id="PS50879">
    <property type="entry name" value="RNASE_H_1"/>
    <property type="match status" value="1"/>
</dbReference>
<evidence type="ECO:0000256" key="6">
    <source>
        <dbReference type="ARBA" id="ARBA00022918"/>
    </source>
</evidence>
<evidence type="ECO:0000259" key="7">
    <source>
        <dbReference type="PROSITE" id="PS50879"/>
    </source>
</evidence>
<evidence type="ECO:0000313" key="9">
    <source>
        <dbReference type="Proteomes" id="UP000695026"/>
    </source>
</evidence>
<dbReference type="RefSeq" id="XP_015744373.1">
    <property type="nucleotide sequence ID" value="XM_015888887.2"/>
</dbReference>
<dbReference type="Pfam" id="PF00075">
    <property type="entry name" value="RNase_H"/>
    <property type="match status" value="1"/>
</dbReference>
<organism evidence="9 10">
    <name type="scientific">Python bivittatus</name>
    <name type="common">Burmese python</name>
    <name type="synonym">Python molurus bivittatus</name>
    <dbReference type="NCBI Taxonomy" id="176946"/>
    <lineage>
        <taxon>Eukaryota</taxon>
        <taxon>Metazoa</taxon>
        <taxon>Chordata</taxon>
        <taxon>Craniata</taxon>
        <taxon>Vertebrata</taxon>
        <taxon>Euteleostomi</taxon>
        <taxon>Lepidosauria</taxon>
        <taxon>Squamata</taxon>
        <taxon>Bifurcata</taxon>
        <taxon>Unidentata</taxon>
        <taxon>Episquamata</taxon>
        <taxon>Toxicofera</taxon>
        <taxon>Serpentes</taxon>
        <taxon>Henophidia</taxon>
        <taxon>Pythonidae</taxon>
        <taxon>Python</taxon>
    </lineage>
</organism>
<dbReference type="PANTHER" id="PTHR41694">
    <property type="entry name" value="ENDOGENOUS RETROVIRUS GROUP K MEMBER POL PROTEIN"/>
    <property type="match status" value="1"/>
</dbReference>
<dbReference type="AlphaFoldDB" id="A0A9F3W0V8"/>